<dbReference type="RefSeq" id="XP_065656006.1">
    <property type="nucleotide sequence ID" value="XM_065799934.1"/>
</dbReference>
<reference evidence="5 6" key="1">
    <citation type="submission" date="2025-05" db="UniProtKB">
        <authorList>
            <consortium name="RefSeq"/>
        </authorList>
    </citation>
    <scope>IDENTIFICATION</scope>
</reference>
<dbReference type="PROSITE" id="PS51061">
    <property type="entry name" value="R3H"/>
    <property type="match status" value="1"/>
</dbReference>
<evidence type="ECO:0000313" key="7">
    <source>
        <dbReference type="RefSeq" id="XP_065656007.1"/>
    </source>
</evidence>
<dbReference type="Gene3D" id="3.30.1370.50">
    <property type="entry name" value="R3H-like domain"/>
    <property type="match status" value="1"/>
</dbReference>
<keyword evidence="1" id="KW-0175">Coiled coil</keyword>
<dbReference type="Proteomes" id="UP001652625">
    <property type="component" value="Chromosome 06"/>
</dbReference>
<dbReference type="InterPro" id="IPR036867">
    <property type="entry name" value="R3H_dom_sf"/>
</dbReference>
<name>A0ABM4C381_HYDVU</name>
<evidence type="ECO:0000313" key="5">
    <source>
        <dbReference type="RefSeq" id="XP_065656005.1"/>
    </source>
</evidence>
<protein>
    <submittedName>
        <fullName evidence="5 6">Sperm-associated antigen 7 homolog isoform X2</fullName>
    </submittedName>
</protein>
<dbReference type="RefSeq" id="XP_065656007.1">
    <property type="nucleotide sequence ID" value="XM_065799935.1"/>
</dbReference>
<dbReference type="RefSeq" id="XP_065656005.1">
    <property type="nucleotide sequence ID" value="XM_065799933.1"/>
</dbReference>
<dbReference type="GeneID" id="100211257"/>
<proteinExistence type="predicted"/>
<dbReference type="SMART" id="SM00393">
    <property type="entry name" value="R3H"/>
    <property type="match status" value="1"/>
</dbReference>
<feature type="compositionally biased region" description="Basic and acidic residues" evidence="2">
    <location>
        <begin position="198"/>
        <end position="218"/>
    </location>
</feature>
<dbReference type="InterPro" id="IPR017330">
    <property type="entry name" value="SPAG7"/>
</dbReference>
<gene>
    <name evidence="5 6 7" type="primary">LOC100211257</name>
</gene>
<dbReference type="InterPro" id="IPR001374">
    <property type="entry name" value="R3H_dom"/>
</dbReference>
<evidence type="ECO:0000256" key="2">
    <source>
        <dbReference type="SAM" id="MobiDB-lite"/>
    </source>
</evidence>
<accession>A0ABM4C381</accession>
<feature type="coiled-coil region" evidence="1">
    <location>
        <begin position="20"/>
        <end position="47"/>
    </location>
</feature>
<evidence type="ECO:0000256" key="1">
    <source>
        <dbReference type="SAM" id="Coils"/>
    </source>
</evidence>
<evidence type="ECO:0000313" key="6">
    <source>
        <dbReference type="RefSeq" id="XP_065656006.1"/>
    </source>
</evidence>
<dbReference type="Pfam" id="PF01424">
    <property type="entry name" value="R3H"/>
    <property type="match status" value="1"/>
</dbReference>
<feature type="region of interest" description="Disordered" evidence="2">
    <location>
        <begin position="193"/>
        <end position="227"/>
    </location>
</feature>
<organism evidence="4 6">
    <name type="scientific">Hydra vulgaris</name>
    <name type="common">Hydra</name>
    <name type="synonym">Hydra attenuata</name>
    <dbReference type="NCBI Taxonomy" id="6087"/>
    <lineage>
        <taxon>Eukaryota</taxon>
        <taxon>Metazoa</taxon>
        <taxon>Cnidaria</taxon>
        <taxon>Hydrozoa</taxon>
        <taxon>Hydroidolina</taxon>
        <taxon>Anthoathecata</taxon>
        <taxon>Aplanulata</taxon>
        <taxon>Hydridae</taxon>
        <taxon>Hydra</taxon>
    </lineage>
</organism>
<dbReference type="SUPFAM" id="SSF82708">
    <property type="entry name" value="R3H domain"/>
    <property type="match status" value="1"/>
</dbReference>
<dbReference type="PANTHER" id="PTHR13498">
    <property type="entry name" value="SPERM ASSOCIATED ANTIGEN 7"/>
    <property type="match status" value="1"/>
</dbReference>
<dbReference type="PANTHER" id="PTHR13498:SF3">
    <property type="entry name" value="SPERM-ASSOCIATED ANTIGEN 7"/>
    <property type="match status" value="1"/>
</dbReference>
<evidence type="ECO:0000259" key="3">
    <source>
        <dbReference type="PROSITE" id="PS51061"/>
    </source>
</evidence>
<feature type="domain" description="R3H" evidence="3">
    <location>
        <begin position="46"/>
        <end position="111"/>
    </location>
</feature>
<keyword evidence="4" id="KW-1185">Reference proteome</keyword>
<evidence type="ECO:0000313" key="4">
    <source>
        <dbReference type="Proteomes" id="UP001652625"/>
    </source>
</evidence>
<sequence>MDLLGSILGSMDTVTNKKVDNEAKKRIQDAKQKALKFKEEERKKKAKFREEIELRINTFIQGPTNVKKLVFEPMNATLRSIVHDVAEVAGLLSYSFGEEDFDRHLVIWKKEYSPSEVELEALRNGLEYNEEIAAKPIDSQNSKSILSGDEQVSRKRQNVTAEPEKYFEKYAKIVGEDSGLNAAVATKSNKAYGMVPSKNKEDKRSIEETMRQIRDRKLQKLSNAELT</sequence>